<feature type="coiled-coil region" evidence="1">
    <location>
        <begin position="155"/>
        <end position="300"/>
    </location>
</feature>
<name>C3Y012_BRAFL</name>
<feature type="compositionally biased region" description="Basic and acidic residues" evidence="2">
    <location>
        <begin position="533"/>
        <end position="546"/>
    </location>
</feature>
<sequence>MHTCTLHGVFEVEVLRMENRKLYREAANAHSEVSLQKHAAEELHTTITRLQQEVDHTSAENFRLLNRLKGGESKVLYARTLPSKGLTSNPEGVLYARTLPSKGLVYRRNQHPQDKGVQCSLSGTVRRPDQIIHAVVEQQGSTNPHMSDLGVQVNVVEAESLLDTEKLRKENLELKKSLAGLTYEREDLQDRLNTKNQDMASRLKELNLELQGRREEITAAVSENKNLLKERDEARTKVEEMEDRLKDAEAYKEAASKNYEGLEEKLREKQKEADSMTQELAELKLDGRKLREKLETAELETCSLREQLNKSQNFSRQPGLSPTSSLALQRENVHLRQKLETAYEEIQVLKDALQLEDSTAGSVKSVDSVSSSASSMNAEKENLRLRHKLDLASTEIDSLREQLQFEQSLGTVPSTLSQGKLKEQENRKLKDKVSSLTYELETLRDKLHGAEEPPSSILEKDNAELRKELSAAKSEIQSLHATVERYKLNREEVQDSVQELEAALEDAHKEQLVLQKEMTSLKEQYSKVKKELKVTKKQNKDGRTYDSDSQSDVSVRSVPSSSSEYLPLPGDREVSSPYSKLYHKLRQTIDKTGPPASKGGVGLPSPFKVSQKEQDVDGNDDLQKTLEKYSRSWMSQGHYSSPSYSRTWDDQRDIAKNLDLEFKGSESGEGGAGHWGRTDAVENGDVELETHSKASIADQWSYNDNVQSQKTEWNSGLPDVRDSLSEADISTGYSADKMATIRWDKDCRTETVSLSDKKEALVSSGLEERTDIPNGHLDDHVTTSNDLDGPQKNKEDSGLTDKLPYVSVKVPEVLPAPSDPSQLTPEQRDYANSLIEKYLKMSPVHYSMQTASSNPNYSLQTTSGNPDSRTTTMEEFAEK</sequence>
<dbReference type="InParanoid" id="C3Y012"/>
<evidence type="ECO:0000256" key="2">
    <source>
        <dbReference type="SAM" id="MobiDB-lite"/>
    </source>
</evidence>
<protein>
    <submittedName>
        <fullName evidence="3">Uncharacterized protein</fullName>
    </submittedName>
</protein>
<dbReference type="PANTHER" id="PTHR43941:SF1">
    <property type="entry name" value="STRUCTURAL MAINTENANCE OF CHROMOSOMES PROTEIN 2"/>
    <property type="match status" value="1"/>
</dbReference>
<dbReference type="eggNOG" id="ENOG502SZR4">
    <property type="taxonomic scope" value="Eukaryota"/>
</dbReference>
<evidence type="ECO:0000256" key="1">
    <source>
        <dbReference type="SAM" id="Coils"/>
    </source>
</evidence>
<dbReference type="AlphaFoldDB" id="C3Y012"/>
<feature type="compositionally biased region" description="Basic and acidic residues" evidence="2">
    <location>
        <begin position="610"/>
        <end position="620"/>
    </location>
</feature>
<organism>
    <name type="scientific">Branchiostoma floridae</name>
    <name type="common">Florida lancelet</name>
    <name type="synonym">Amphioxus</name>
    <dbReference type="NCBI Taxonomy" id="7739"/>
    <lineage>
        <taxon>Eukaryota</taxon>
        <taxon>Metazoa</taxon>
        <taxon>Chordata</taxon>
        <taxon>Cephalochordata</taxon>
        <taxon>Leptocardii</taxon>
        <taxon>Amphioxiformes</taxon>
        <taxon>Branchiostomatidae</taxon>
        <taxon>Branchiostoma</taxon>
    </lineage>
</organism>
<accession>C3Y012</accession>
<feature type="region of interest" description="Disordered" evidence="2">
    <location>
        <begin position="360"/>
        <end position="380"/>
    </location>
</feature>
<feature type="compositionally biased region" description="Basic and acidic residues" evidence="2">
    <location>
        <begin position="789"/>
        <end position="799"/>
    </location>
</feature>
<feature type="compositionally biased region" description="Low complexity" evidence="2">
    <location>
        <begin position="547"/>
        <end position="563"/>
    </location>
</feature>
<gene>
    <name evidence="3" type="ORF">BRAFLDRAFT_72424</name>
</gene>
<feature type="region of interest" description="Disordered" evidence="2">
    <location>
        <begin position="849"/>
        <end position="879"/>
    </location>
</feature>
<dbReference type="PANTHER" id="PTHR43941">
    <property type="entry name" value="STRUCTURAL MAINTENANCE OF CHROMOSOMES PROTEIN 2"/>
    <property type="match status" value="1"/>
</dbReference>
<reference evidence="3" key="1">
    <citation type="journal article" date="2008" name="Nature">
        <title>The amphioxus genome and the evolution of the chordate karyotype.</title>
        <authorList>
            <consortium name="US DOE Joint Genome Institute (JGI-PGF)"/>
            <person name="Putnam N.H."/>
            <person name="Butts T."/>
            <person name="Ferrier D.E.K."/>
            <person name="Furlong R.F."/>
            <person name="Hellsten U."/>
            <person name="Kawashima T."/>
            <person name="Robinson-Rechavi M."/>
            <person name="Shoguchi E."/>
            <person name="Terry A."/>
            <person name="Yu J.-K."/>
            <person name="Benito-Gutierrez E.L."/>
            <person name="Dubchak I."/>
            <person name="Garcia-Fernandez J."/>
            <person name="Gibson-Brown J.J."/>
            <person name="Grigoriev I.V."/>
            <person name="Horton A.C."/>
            <person name="de Jong P.J."/>
            <person name="Jurka J."/>
            <person name="Kapitonov V.V."/>
            <person name="Kohara Y."/>
            <person name="Kuroki Y."/>
            <person name="Lindquist E."/>
            <person name="Lucas S."/>
            <person name="Osoegawa K."/>
            <person name="Pennacchio L.A."/>
            <person name="Salamov A.A."/>
            <person name="Satou Y."/>
            <person name="Sauka-Spengler T."/>
            <person name="Schmutz J."/>
            <person name="Shin-I T."/>
            <person name="Toyoda A."/>
            <person name="Bronner-Fraser M."/>
            <person name="Fujiyama A."/>
            <person name="Holland L.Z."/>
            <person name="Holland P.W.H."/>
            <person name="Satoh N."/>
            <person name="Rokhsar D.S."/>
        </authorList>
    </citation>
    <scope>NUCLEOTIDE SEQUENCE [LARGE SCALE GENOMIC DNA]</scope>
    <source>
        <strain evidence="3">S238N-H82</strain>
        <tissue evidence="3">Testes</tissue>
    </source>
</reference>
<dbReference type="EMBL" id="GG666477">
    <property type="protein sequence ID" value="EEN66378.1"/>
    <property type="molecule type" value="Genomic_DNA"/>
</dbReference>
<feature type="compositionally biased region" description="Basic and acidic residues" evidence="2">
    <location>
        <begin position="763"/>
        <end position="781"/>
    </location>
</feature>
<feature type="region of interest" description="Disordered" evidence="2">
    <location>
        <begin position="533"/>
        <end position="573"/>
    </location>
</feature>
<feature type="compositionally biased region" description="Polar residues" evidence="2">
    <location>
        <begin position="849"/>
        <end position="873"/>
    </location>
</feature>
<evidence type="ECO:0000313" key="3">
    <source>
        <dbReference type="EMBL" id="EEN66378.1"/>
    </source>
</evidence>
<feature type="compositionally biased region" description="Low complexity" evidence="2">
    <location>
        <begin position="362"/>
        <end position="375"/>
    </location>
</feature>
<feature type="region of interest" description="Disordered" evidence="2">
    <location>
        <begin position="763"/>
        <end position="804"/>
    </location>
</feature>
<proteinExistence type="predicted"/>
<feature type="region of interest" description="Disordered" evidence="2">
    <location>
        <begin position="590"/>
        <end position="620"/>
    </location>
</feature>
<keyword evidence="1" id="KW-0175">Coiled coil</keyword>
<feature type="coiled-coil region" evidence="1">
    <location>
        <begin position="12"/>
        <end position="60"/>
    </location>
</feature>